<keyword evidence="3" id="KW-1185">Reference proteome</keyword>
<gene>
    <name evidence="2" type="ORF">TELCIR_07024</name>
</gene>
<reference evidence="2 3" key="1">
    <citation type="submission" date="2015-09" db="EMBL/GenBank/DDBJ databases">
        <title>Draft genome of the parasitic nematode Teladorsagia circumcincta isolate WARC Sus (inbred).</title>
        <authorList>
            <person name="Mitreva M."/>
        </authorList>
    </citation>
    <scope>NUCLEOTIDE SEQUENCE [LARGE SCALE GENOMIC DNA]</scope>
    <source>
        <strain evidence="2 3">S</strain>
    </source>
</reference>
<evidence type="ECO:0000313" key="2">
    <source>
        <dbReference type="EMBL" id="PIO71086.1"/>
    </source>
</evidence>
<dbReference type="AlphaFoldDB" id="A0A2G9ULR5"/>
<feature type="compositionally biased region" description="Basic and acidic residues" evidence="1">
    <location>
        <begin position="1"/>
        <end position="19"/>
    </location>
</feature>
<dbReference type="Proteomes" id="UP000230423">
    <property type="component" value="Unassembled WGS sequence"/>
</dbReference>
<accession>A0A2G9ULR5</accession>
<protein>
    <submittedName>
        <fullName evidence="2">Uncharacterized protein</fullName>
    </submittedName>
</protein>
<evidence type="ECO:0000256" key="1">
    <source>
        <dbReference type="SAM" id="MobiDB-lite"/>
    </source>
</evidence>
<name>A0A2G9ULR5_TELCI</name>
<proteinExistence type="predicted"/>
<dbReference type="OrthoDB" id="6036at2759"/>
<feature type="region of interest" description="Disordered" evidence="1">
    <location>
        <begin position="1"/>
        <end position="29"/>
    </location>
</feature>
<sequence>MRGQESRKRIKTKKEDGGRRRYGGAANIAPNPFIQQPFGVVNPQQVAVNSDASCPHVAGTWNNPFVMPLAQTRYGADTVHGAGGVARQNNIPNWNPFV</sequence>
<dbReference type="EMBL" id="KZ346058">
    <property type="protein sequence ID" value="PIO71086.1"/>
    <property type="molecule type" value="Genomic_DNA"/>
</dbReference>
<organism evidence="2 3">
    <name type="scientific">Teladorsagia circumcincta</name>
    <name type="common">Brown stomach worm</name>
    <name type="synonym">Ostertagia circumcincta</name>
    <dbReference type="NCBI Taxonomy" id="45464"/>
    <lineage>
        <taxon>Eukaryota</taxon>
        <taxon>Metazoa</taxon>
        <taxon>Ecdysozoa</taxon>
        <taxon>Nematoda</taxon>
        <taxon>Chromadorea</taxon>
        <taxon>Rhabditida</taxon>
        <taxon>Rhabditina</taxon>
        <taxon>Rhabditomorpha</taxon>
        <taxon>Strongyloidea</taxon>
        <taxon>Trichostrongylidae</taxon>
        <taxon>Teladorsagia</taxon>
    </lineage>
</organism>
<evidence type="ECO:0000313" key="3">
    <source>
        <dbReference type="Proteomes" id="UP000230423"/>
    </source>
</evidence>